<keyword evidence="7" id="KW-0175">Coiled coil</keyword>
<evidence type="ECO:0000256" key="3">
    <source>
        <dbReference type="ARBA" id="ARBA00022553"/>
    </source>
</evidence>
<dbReference type="PANTHER" id="PTHR42878:SF15">
    <property type="entry name" value="BACTERIOPHYTOCHROME"/>
    <property type="match status" value="1"/>
</dbReference>
<organism evidence="10 11">
    <name type="scientific">Hymenobacter gummosus</name>
    <dbReference type="NCBI Taxonomy" id="1776032"/>
    <lineage>
        <taxon>Bacteria</taxon>
        <taxon>Pseudomonadati</taxon>
        <taxon>Bacteroidota</taxon>
        <taxon>Cytophagia</taxon>
        <taxon>Cytophagales</taxon>
        <taxon>Hymenobacteraceae</taxon>
        <taxon>Hymenobacter</taxon>
    </lineage>
</organism>
<evidence type="ECO:0000256" key="6">
    <source>
        <dbReference type="PROSITE-ProRule" id="PRU00169"/>
    </source>
</evidence>
<dbReference type="GO" id="GO:0000155">
    <property type="term" value="F:phosphorelay sensor kinase activity"/>
    <property type="evidence" value="ECO:0007669"/>
    <property type="project" value="InterPro"/>
</dbReference>
<feature type="domain" description="Histidine kinase" evidence="8">
    <location>
        <begin position="248"/>
        <end position="463"/>
    </location>
</feature>
<dbReference type="InterPro" id="IPR011006">
    <property type="entry name" value="CheY-like_superfamily"/>
</dbReference>
<dbReference type="PROSITE" id="PS50109">
    <property type="entry name" value="HIS_KIN"/>
    <property type="match status" value="1"/>
</dbReference>
<evidence type="ECO:0000313" key="11">
    <source>
        <dbReference type="Proteomes" id="UP000282184"/>
    </source>
</evidence>
<dbReference type="EMBL" id="RXOF01000011">
    <property type="protein sequence ID" value="RTQ47901.1"/>
    <property type="molecule type" value="Genomic_DNA"/>
</dbReference>
<comment type="catalytic activity">
    <reaction evidence="1">
        <text>ATP + protein L-histidine = ADP + protein N-phospho-L-histidine.</text>
        <dbReference type="EC" id="2.7.13.3"/>
    </reaction>
</comment>
<dbReference type="SUPFAM" id="SSF47384">
    <property type="entry name" value="Homodimeric domain of signal transducing histidine kinase"/>
    <property type="match status" value="1"/>
</dbReference>
<dbReference type="InterPro" id="IPR004358">
    <property type="entry name" value="Sig_transdc_His_kin-like_C"/>
</dbReference>
<reference evidence="10 11" key="1">
    <citation type="submission" date="2018-12" db="EMBL/GenBank/DDBJ databases">
        <title>Hymenobacter gummosus sp. nov., isolated from a spring.</title>
        <authorList>
            <person name="Nie L."/>
        </authorList>
    </citation>
    <scope>NUCLEOTIDE SEQUENCE [LARGE SCALE GENOMIC DNA]</scope>
    <source>
        <strain evidence="10 11">KCTC 52166</strain>
    </source>
</reference>
<dbReference type="CDD" id="cd00082">
    <property type="entry name" value="HisKA"/>
    <property type="match status" value="1"/>
</dbReference>
<evidence type="ECO:0000259" key="8">
    <source>
        <dbReference type="PROSITE" id="PS50109"/>
    </source>
</evidence>
<dbReference type="PANTHER" id="PTHR42878">
    <property type="entry name" value="TWO-COMPONENT HISTIDINE KINASE"/>
    <property type="match status" value="1"/>
</dbReference>
<accession>A0A431U0F0</accession>
<dbReference type="GO" id="GO:0007234">
    <property type="term" value="P:osmosensory signaling via phosphorelay pathway"/>
    <property type="evidence" value="ECO:0007669"/>
    <property type="project" value="TreeGrafter"/>
</dbReference>
<dbReference type="Proteomes" id="UP000282184">
    <property type="component" value="Unassembled WGS sequence"/>
</dbReference>
<evidence type="ECO:0000256" key="2">
    <source>
        <dbReference type="ARBA" id="ARBA00012438"/>
    </source>
</evidence>
<evidence type="ECO:0000259" key="9">
    <source>
        <dbReference type="PROSITE" id="PS50110"/>
    </source>
</evidence>
<dbReference type="SUPFAM" id="SSF55874">
    <property type="entry name" value="ATPase domain of HSP90 chaperone/DNA topoisomerase II/histidine kinase"/>
    <property type="match status" value="1"/>
</dbReference>
<evidence type="ECO:0000256" key="1">
    <source>
        <dbReference type="ARBA" id="ARBA00000085"/>
    </source>
</evidence>
<dbReference type="OrthoDB" id="9766459at2"/>
<keyword evidence="4" id="KW-0808">Transferase</keyword>
<protein>
    <recommendedName>
        <fullName evidence="2">histidine kinase</fullName>
        <ecNumber evidence="2">2.7.13.3</ecNumber>
    </recommendedName>
</protein>
<dbReference type="CDD" id="cd00156">
    <property type="entry name" value="REC"/>
    <property type="match status" value="1"/>
</dbReference>
<dbReference type="AlphaFoldDB" id="A0A431U0F0"/>
<dbReference type="PROSITE" id="PS50110">
    <property type="entry name" value="RESPONSE_REGULATORY"/>
    <property type="match status" value="1"/>
</dbReference>
<keyword evidence="11" id="KW-1185">Reference proteome</keyword>
<dbReference type="InterPro" id="IPR003594">
    <property type="entry name" value="HATPase_dom"/>
</dbReference>
<evidence type="ECO:0000256" key="7">
    <source>
        <dbReference type="SAM" id="Coils"/>
    </source>
</evidence>
<dbReference type="Gene3D" id="1.10.287.130">
    <property type="match status" value="1"/>
</dbReference>
<dbReference type="InterPro" id="IPR001789">
    <property type="entry name" value="Sig_transdc_resp-reg_receiver"/>
</dbReference>
<keyword evidence="3 6" id="KW-0597">Phosphoprotein</keyword>
<dbReference type="InterPro" id="IPR003661">
    <property type="entry name" value="HisK_dim/P_dom"/>
</dbReference>
<dbReference type="InterPro" id="IPR005467">
    <property type="entry name" value="His_kinase_dom"/>
</dbReference>
<dbReference type="InterPro" id="IPR036097">
    <property type="entry name" value="HisK_dim/P_sf"/>
</dbReference>
<feature type="domain" description="Response regulatory" evidence="9">
    <location>
        <begin position="49"/>
        <end position="169"/>
    </location>
</feature>
<evidence type="ECO:0000256" key="5">
    <source>
        <dbReference type="ARBA" id="ARBA00022777"/>
    </source>
</evidence>
<evidence type="ECO:0000256" key="4">
    <source>
        <dbReference type="ARBA" id="ARBA00022679"/>
    </source>
</evidence>
<gene>
    <name evidence="10" type="ORF">EJV47_18470</name>
</gene>
<name>A0A431U0F0_9BACT</name>
<proteinExistence type="predicted"/>
<dbReference type="InterPro" id="IPR050351">
    <property type="entry name" value="BphY/WalK/GraS-like"/>
</dbReference>
<dbReference type="Pfam" id="PF02518">
    <property type="entry name" value="HATPase_c"/>
    <property type="match status" value="1"/>
</dbReference>
<dbReference type="GO" id="GO:0000156">
    <property type="term" value="F:phosphorelay response regulator activity"/>
    <property type="evidence" value="ECO:0007669"/>
    <property type="project" value="TreeGrafter"/>
</dbReference>
<dbReference type="EC" id="2.7.13.3" evidence="2"/>
<dbReference type="SMART" id="SM00387">
    <property type="entry name" value="HATPase_c"/>
    <property type="match status" value="1"/>
</dbReference>
<dbReference type="InterPro" id="IPR036890">
    <property type="entry name" value="HATPase_C_sf"/>
</dbReference>
<sequence>MLPPRRQQLPDQTHRVRHAGRENQAAGALLVGYRGVTLDELVGQSGAKKILLVDDNEHDRLLYRRFLGKHIGPETFEVFEASSGDQGLALFQERQPDCVLLDYNLLDTDGLAVLADLLQLTPPDTLCVVMITGGGSEQLAVRALNNGALDYLVKGHFDPELLCKTVLHAIEKNEWRQHLARQHQELQAVNQQLRDSLAELTTTRQQLQQINAQLVSASAAVEARNQQLDLANQQLARTNADLDNFVYAASHDLKQPVNNLTGLFEELRRSATFADPDEALVLRLIDESLRDLTGTIGGLAAVVQMQRQPGEQVAELVQLPELATDVLQTIRPQLQDAQAAVHTDFTALPELLYVRSNLRTILLNLVSNAIKYRHAEREPRVCVQARLVTGQPVLEVRDNGLGINLERHGRELFQLFRRFHPAASDGTGVGLFLVNRLVQSHGGRIEVESEEGAGTTFRVFLRS</sequence>
<dbReference type="Gene3D" id="3.40.50.2300">
    <property type="match status" value="1"/>
</dbReference>
<dbReference type="PRINTS" id="PR00344">
    <property type="entry name" value="BCTRLSENSOR"/>
</dbReference>
<dbReference type="Gene3D" id="3.30.565.10">
    <property type="entry name" value="Histidine kinase-like ATPase, C-terminal domain"/>
    <property type="match status" value="1"/>
</dbReference>
<dbReference type="Pfam" id="PF00072">
    <property type="entry name" value="Response_reg"/>
    <property type="match status" value="1"/>
</dbReference>
<dbReference type="GO" id="GO:0030295">
    <property type="term" value="F:protein kinase activator activity"/>
    <property type="evidence" value="ECO:0007669"/>
    <property type="project" value="TreeGrafter"/>
</dbReference>
<evidence type="ECO:0000313" key="10">
    <source>
        <dbReference type="EMBL" id="RTQ47901.1"/>
    </source>
</evidence>
<dbReference type="SMART" id="SM00448">
    <property type="entry name" value="REC"/>
    <property type="match status" value="1"/>
</dbReference>
<feature type="coiled-coil region" evidence="7">
    <location>
        <begin position="172"/>
        <end position="241"/>
    </location>
</feature>
<keyword evidence="5 10" id="KW-0418">Kinase</keyword>
<dbReference type="SMART" id="SM00388">
    <property type="entry name" value="HisKA"/>
    <property type="match status" value="1"/>
</dbReference>
<comment type="caution">
    <text evidence="10">The sequence shown here is derived from an EMBL/GenBank/DDBJ whole genome shotgun (WGS) entry which is preliminary data.</text>
</comment>
<dbReference type="SUPFAM" id="SSF52172">
    <property type="entry name" value="CheY-like"/>
    <property type="match status" value="1"/>
</dbReference>
<feature type="modified residue" description="4-aspartylphosphate" evidence="6">
    <location>
        <position position="102"/>
    </location>
</feature>